<evidence type="ECO:0000259" key="4">
    <source>
        <dbReference type="Pfam" id="PF19289"/>
    </source>
</evidence>
<evidence type="ECO:0000313" key="5">
    <source>
        <dbReference type="EMBL" id="QDG53278.1"/>
    </source>
</evidence>
<dbReference type="EMBL" id="CP041186">
    <property type="protein sequence ID" value="QDG53278.1"/>
    <property type="molecule type" value="Genomic_DNA"/>
</dbReference>
<dbReference type="PANTHER" id="PTHR30624">
    <property type="entry name" value="UNCHARACTERIZED PROTEIN TLDD AND PMBA"/>
    <property type="match status" value="1"/>
</dbReference>
<evidence type="ECO:0000256" key="2">
    <source>
        <dbReference type="SAM" id="MobiDB-lite"/>
    </source>
</evidence>
<protein>
    <submittedName>
        <fullName evidence="5">TldD/PmbA family protein</fullName>
    </submittedName>
</protein>
<evidence type="ECO:0000313" key="6">
    <source>
        <dbReference type="Proteomes" id="UP000315995"/>
    </source>
</evidence>
<evidence type="ECO:0000256" key="1">
    <source>
        <dbReference type="ARBA" id="ARBA00005836"/>
    </source>
</evidence>
<dbReference type="SUPFAM" id="SSF111283">
    <property type="entry name" value="Putative modulator of DNA gyrase, PmbA/TldD"/>
    <property type="match status" value="1"/>
</dbReference>
<dbReference type="AlphaFoldDB" id="A0A4Y6PY69"/>
<dbReference type="InterPro" id="IPR035068">
    <property type="entry name" value="TldD/PmbA_N"/>
</dbReference>
<dbReference type="Gene3D" id="3.30.2290.10">
    <property type="entry name" value="PmbA/TldD superfamily"/>
    <property type="match status" value="1"/>
</dbReference>
<dbReference type="InterPro" id="IPR036059">
    <property type="entry name" value="TldD/PmbA_sf"/>
</dbReference>
<feature type="region of interest" description="Disordered" evidence="2">
    <location>
        <begin position="567"/>
        <end position="605"/>
    </location>
</feature>
<comment type="similarity">
    <text evidence="1">Belongs to the peptidase U62 family.</text>
</comment>
<name>A0A4Y6PY69_PERCE</name>
<sequence>MKKFSRSWRDLRIVVLALAVTVGCAATPTRADGGADGADSSQGPQQRAVIVDAMKAELERSSKKLKLDDYEAPYFIAYKVEDSESKSVGGKFGAIVTDDDSRSRTAYVEVRVGDYQFDNYANVATENYRFSEYAADRTLPLEADPTAIRGALWLLTDETYKKALSSYLSKKGGAVFETKEKMETPSFSKEEPSTYKGDIAALEFDEAKWRKAIKSVTKSILDADGLLDADMSVSARRTVTYFVNTEGSTVVQDSVIYSIQLQSWARADDGMMLENARSFYARTPDKLPEISTVRAEAKEMVAELEQLRKAPALDPYTGPAILLPEASGVLFHEAIGHRLEGERQRDQEEGRTFKGRVGEEVIPTFLSVYDDPTLSNWNDTQLNGYYKFDDEGIPAERVELVEDGVLRSFLKSRTPIEGSLESNGHGRAQGIQKPMARMGNLIVKADPKKAVSYDELKKRLLAEVKKQKKPFGLIIRDISGGSTNTSGYGYQAFKGSTRLVYKVDPETGKETLVRGVEVVGTPLTAINKIVAASKDTGVFNGYCGAESGYVPVSAVAPALLTTEVELQRTQQSKERSPLLPAPWKAGEEEAKSDGVKEKESEAVKE</sequence>
<feature type="compositionally biased region" description="Basic and acidic residues" evidence="2">
    <location>
        <begin position="585"/>
        <end position="605"/>
    </location>
</feature>
<dbReference type="GO" id="GO:0005829">
    <property type="term" value="C:cytosol"/>
    <property type="evidence" value="ECO:0007669"/>
    <property type="project" value="TreeGrafter"/>
</dbReference>
<dbReference type="GO" id="GO:0008237">
    <property type="term" value="F:metallopeptidase activity"/>
    <property type="evidence" value="ECO:0007669"/>
    <property type="project" value="InterPro"/>
</dbReference>
<feature type="domain" description="Metalloprotease TldD/E C-terminal" evidence="4">
    <location>
        <begin position="319"/>
        <end position="566"/>
    </location>
</feature>
<dbReference type="InterPro" id="IPR045569">
    <property type="entry name" value="Metalloprtase-TldD/E_C"/>
</dbReference>
<dbReference type="RefSeq" id="WP_141199739.1">
    <property type="nucleotide sequence ID" value="NZ_CP041186.1"/>
</dbReference>
<organism evidence="5 6">
    <name type="scientific">Persicimonas caeni</name>
    <dbReference type="NCBI Taxonomy" id="2292766"/>
    <lineage>
        <taxon>Bacteria</taxon>
        <taxon>Deltaproteobacteria</taxon>
        <taxon>Bradymonadales</taxon>
        <taxon>Bradymonadaceae</taxon>
        <taxon>Persicimonas</taxon>
    </lineage>
</organism>
<proteinExistence type="inferred from homology"/>
<evidence type="ECO:0000256" key="3">
    <source>
        <dbReference type="SAM" id="SignalP"/>
    </source>
</evidence>
<gene>
    <name evidence="5" type="ORF">FIV42_21785</name>
</gene>
<dbReference type="GO" id="GO:0006508">
    <property type="term" value="P:proteolysis"/>
    <property type="evidence" value="ECO:0007669"/>
    <property type="project" value="InterPro"/>
</dbReference>
<dbReference type="OrthoDB" id="9788526at2"/>
<accession>A0A4Y6PY69</accession>
<feature type="signal peptide" evidence="3">
    <location>
        <begin position="1"/>
        <end position="31"/>
    </location>
</feature>
<dbReference type="Pfam" id="PF19289">
    <property type="entry name" value="PmbA_TldD_3rd"/>
    <property type="match status" value="1"/>
</dbReference>
<dbReference type="InterPro" id="IPR051463">
    <property type="entry name" value="Peptidase_U62_metallo"/>
</dbReference>
<dbReference type="PROSITE" id="PS51257">
    <property type="entry name" value="PROKAR_LIPOPROTEIN"/>
    <property type="match status" value="1"/>
</dbReference>
<accession>A0A5B8Y9M0</accession>
<reference evidence="5 6" key="1">
    <citation type="submission" date="2019-06" db="EMBL/GenBank/DDBJ databases">
        <title>Persicimonas caeni gen. nov., sp. nov., a predatory bacterium isolated from solar saltern.</title>
        <authorList>
            <person name="Wang S."/>
        </authorList>
    </citation>
    <scope>NUCLEOTIDE SEQUENCE [LARGE SCALE GENOMIC DNA]</scope>
    <source>
        <strain evidence="5 6">YN101</strain>
    </source>
</reference>
<feature type="chain" id="PRO_5030106672" evidence="3">
    <location>
        <begin position="32"/>
        <end position="605"/>
    </location>
</feature>
<keyword evidence="6" id="KW-1185">Reference proteome</keyword>
<keyword evidence="3" id="KW-0732">Signal</keyword>
<dbReference type="Proteomes" id="UP000315995">
    <property type="component" value="Chromosome"/>
</dbReference>
<dbReference type="PANTHER" id="PTHR30624:SF0">
    <property type="entry name" value="METALLOPROTEASE SLR0863"/>
    <property type="match status" value="1"/>
</dbReference>